<evidence type="ECO:0000313" key="2">
    <source>
        <dbReference type="EMBL" id="KAK6511531.1"/>
    </source>
</evidence>
<accession>A0AAV9WTD0</accession>
<organism evidence="2 3">
    <name type="scientific">Arthrobotrys musiformis</name>
    <dbReference type="NCBI Taxonomy" id="47236"/>
    <lineage>
        <taxon>Eukaryota</taxon>
        <taxon>Fungi</taxon>
        <taxon>Dikarya</taxon>
        <taxon>Ascomycota</taxon>
        <taxon>Pezizomycotina</taxon>
        <taxon>Orbiliomycetes</taxon>
        <taxon>Orbiliales</taxon>
        <taxon>Orbiliaceae</taxon>
        <taxon>Arthrobotrys</taxon>
    </lineage>
</organism>
<comment type="caution">
    <text evidence="2">The sequence shown here is derived from an EMBL/GenBank/DDBJ whole genome shotgun (WGS) entry which is preliminary data.</text>
</comment>
<dbReference type="Proteomes" id="UP001370758">
    <property type="component" value="Unassembled WGS sequence"/>
</dbReference>
<sequence length="373" mass="42368">MSNTSPTLRLGPQSVGGSSTTSSLAIYNRQKTSDSTPSASQTQRLTFLTLPREIRDEVYTYLLAISPPPTTISYPIWNGETHKPYTVHCKNLSLLRVNRQIHDEASEVFYKRNLWPIRLVIAQKCEQTVDCRYNSHVTYEAPWEEVAYGSICGVGGRFYDLERFYSQQSIGALESKELIMDTKPDLLPAPRYRKFLRHVKVEVLDFRHRDNRAPTPKKSVLLPLMGRLRALLEPAGEQVTVNISLHRNWEVGPDVQEDAHGEKDESSDISLLEAIWPLAMGAWTSRVQTPFDYDPAGVELRDRVFKMCLTQNQFEGGGTPEPEEAAVVGDCYFVIAGGRVKLVRNGMCYDCCYGCDKRDLERRKLSSGKDRRR</sequence>
<dbReference type="PANTHER" id="PTHR42085:SF4">
    <property type="entry name" value="F-BOX DOMAIN-CONTAINING PROTEIN"/>
    <property type="match status" value="1"/>
</dbReference>
<name>A0AAV9WTD0_9PEZI</name>
<feature type="region of interest" description="Disordered" evidence="1">
    <location>
        <begin position="1"/>
        <end position="21"/>
    </location>
</feature>
<keyword evidence="3" id="KW-1185">Reference proteome</keyword>
<dbReference type="AlphaFoldDB" id="A0AAV9WTD0"/>
<dbReference type="InterPro" id="IPR038883">
    <property type="entry name" value="AN11006-like"/>
</dbReference>
<reference evidence="2 3" key="1">
    <citation type="submission" date="2023-08" db="EMBL/GenBank/DDBJ databases">
        <authorList>
            <person name="Palmer J.M."/>
        </authorList>
    </citation>
    <scope>NUCLEOTIDE SEQUENCE [LARGE SCALE GENOMIC DNA]</scope>
    <source>
        <strain evidence="2 3">TWF481</strain>
    </source>
</reference>
<evidence type="ECO:0000256" key="1">
    <source>
        <dbReference type="SAM" id="MobiDB-lite"/>
    </source>
</evidence>
<protein>
    <recommendedName>
        <fullName evidence="4">F-box domain-containing protein</fullName>
    </recommendedName>
</protein>
<proteinExistence type="predicted"/>
<gene>
    <name evidence="2" type="ORF">TWF481_000444</name>
</gene>
<dbReference type="PANTHER" id="PTHR42085">
    <property type="entry name" value="F-BOX DOMAIN-CONTAINING PROTEIN"/>
    <property type="match status" value="1"/>
</dbReference>
<evidence type="ECO:0000313" key="3">
    <source>
        <dbReference type="Proteomes" id="UP001370758"/>
    </source>
</evidence>
<dbReference type="EMBL" id="JAVHJL010000001">
    <property type="protein sequence ID" value="KAK6511531.1"/>
    <property type="molecule type" value="Genomic_DNA"/>
</dbReference>
<evidence type="ECO:0008006" key="4">
    <source>
        <dbReference type="Google" id="ProtNLM"/>
    </source>
</evidence>